<dbReference type="Gene3D" id="3.40.50.720">
    <property type="entry name" value="NAD(P)-binding Rossmann-like Domain"/>
    <property type="match status" value="1"/>
</dbReference>
<dbReference type="AlphaFoldDB" id="A0A839UIU1"/>
<protein>
    <submittedName>
        <fullName evidence="1">Uncharacterized protein YbjT (DUF2867 family)</fullName>
    </submittedName>
</protein>
<dbReference type="InterPro" id="IPR036291">
    <property type="entry name" value="NAD(P)-bd_dom_sf"/>
</dbReference>
<dbReference type="RefSeq" id="WP_183908207.1">
    <property type="nucleotide sequence ID" value="NZ_JACHXZ010000001.1"/>
</dbReference>
<dbReference type="PANTHER" id="PTHR14097:SF7">
    <property type="entry name" value="OXIDOREDUCTASE HTATIP2"/>
    <property type="match status" value="1"/>
</dbReference>
<proteinExistence type="predicted"/>
<evidence type="ECO:0000313" key="1">
    <source>
        <dbReference type="EMBL" id="MBB3167463.1"/>
    </source>
</evidence>
<accession>A0A839UIU1</accession>
<sequence>MRVLILGATGAVGGQLLAESLARATITSVIAPTRRPLPPHPKLINPVLDFSEADAEADFWHVDVALCALGTTRKQAGSDAAFIKVDKDIPIAVAQCVLAKNAHTFGLVSSVGARLGRNLYLNTKAELELALQALGFAHTVIVRPSLIDAHRADRRPGESLGLWLAKALGKLLPARYRPVPPAVIAKALLNASLAKPVVQGSTTTTLESEQLKKIAES</sequence>
<organism evidence="1 2">
    <name type="scientific">Simiduia aestuariiviva</name>
    <dbReference type="NCBI Taxonomy" id="1510459"/>
    <lineage>
        <taxon>Bacteria</taxon>
        <taxon>Pseudomonadati</taxon>
        <taxon>Pseudomonadota</taxon>
        <taxon>Gammaproteobacteria</taxon>
        <taxon>Cellvibrionales</taxon>
        <taxon>Cellvibrionaceae</taxon>
        <taxon>Simiduia</taxon>
    </lineage>
</organism>
<dbReference type="PANTHER" id="PTHR14097">
    <property type="entry name" value="OXIDOREDUCTASE HTATIP2"/>
    <property type="match status" value="1"/>
</dbReference>
<dbReference type="EMBL" id="JACHXZ010000001">
    <property type="protein sequence ID" value="MBB3167463.1"/>
    <property type="molecule type" value="Genomic_DNA"/>
</dbReference>
<reference evidence="1 2" key="1">
    <citation type="submission" date="2020-08" db="EMBL/GenBank/DDBJ databases">
        <title>Genomic Encyclopedia of Type Strains, Phase III (KMG-III): the genomes of soil and plant-associated and newly described type strains.</title>
        <authorList>
            <person name="Whitman W."/>
        </authorList>
    </citation>
    <scope>NUCLEOTIDE SEQUENCE [LARGE SCALE GENOMIC DNA]</scope>
    <source>
        <strain evidence="1 2">CECT 8571</strain>
    </source>
</reference>
<dbReference type="SUPFAM" id="SSF51735">
    <property type="entry name" value="NAD(P)-binding Rossmann-fold domains"/>
    <property type="match status" value="1"/>
</dbReference>
<comment type="caution">
    <text evidence="1">The sequence shown here is derived from an EMBL/GenBank/DDBJ whole genome shotgun (WGS) entry which is preliminary data.</text>
</comment>
<name>A0A839UIU1_9GAMM</name>
<evidence type="ECO:0000313" key="2">
    <source>
        <dbReference type="Proteomes" id="UP000559987"/>
    </source>
</evidence>
<keyword evidence="2" id="KW-1185">Reference proteome</keyword>
<gene>
    <name evidence="1" type="ORF">FHS30_000639</name>
</gene>
<dbReference type="Proteomes" id="UP000559987">
    <property type="component" value="Unassembled WGS sequence"/>
</dbReference>